<proteinExistence type="predicted"/>
<organism evidence="1 2">
    <name type="scientific">Crenichthys baileyi</name>
    <name type="common">White River springfish</name>
    <dbReference type="NCBI Taxonomy" id="28760"/>
    <lineage>
        <taxon>Eukaryota</taxon>
        <taxon>Metazoa</taxon>
        <taxon>Chordata</taxon>
        <taxon>Craniata</taxon>
        <taxon>Vertebrata</taxon>
        <taxon>Euteleostomi</taxon>
        <taxon>Actinopterygii</taxon>
        <taxon>Neopterygii</taxon>
        <taxon>Teleostei</taxon>
        <taxon>Neoteleostei</taxon>
        <taxon>Acanthomorphata</taxon>
        <taxon>Ovalentaria</taxon>
        <taxon>Atherinomorphae</taxon>
        <taxon>Cyprinodontiformes</taxon>
        <taxon>Goodeidae</taxon>
        <taxon>Crenichthys</taxon>
    </lineage>
</organism>
<protein>
    <submittedName>
        <fullName evidence="1">Uncharacterized protein</fullName>
    </submittedName>
</protein>
<name>A0AAV9S158_9TELE</name>
<evidence type="ECO:0000313" key="2">
    <source>
        <dbReference type="Proteomes" id="UP001311232"/>
    </source>
</evidence>
<reference evidence="1 2" key="1">
    <citation type="submission" date="2021-06" db="EMBL/GenBank/DDBJ databases">
        <authorList>
            <person name="Palmer J.M."/>
        </authorList>
    </citation>
    <scope>NUCLEOTIDE SEQUENCE [LARGE SCALE GENOMIC DNA]</scope>
    <source>
        <strain evidence="1 2">MEX-2019</strain>
        <tissue evidence="1">Muscle</tissue>
    </source>
</reference>
<comment type="caution">
    <text evidence="1">The sequence shown here is derived from an EMBL/GenBank/DDBJ whole genome shotgun (WGS) entry which is preliminary data.</text>
</comment>
<accession>A0AAV9S158</accession>
<evidence type="ECO:0000313" key="1">
    <source>
        <dbReference type="EMBL" id="KAK5614905.1"/>
    </source>
</evidence>
<dbReference type="Proteomes" id="UP001311232">
    <property type="component" value="Unassembled WGS sequence"/>
</dbReference>
<dbReference type="EMBL" id="JAHHUM010001056">
    <property type="protein sequence ID" value="KAK5614905.1"/>
    <property type="molecule type" value="Genomic_DNA"/>
</dbReference>
<dbReference type="AlphaFoldDB" id="A0AAV9S158"/>
<sequence length="74" mass="8772">MRPLFRHAVTNVINKIPLLNADWWPELIARSMDQSKHKGELHFCLWFSPFKATVVLSCKQILYPERMLHQDVIL</sequence>
<gene>
    <name evidence="1" type="ORF">CRENBAI_009810</name>
</gene>
<keyword evidence="2" id="KW-1185">Reference proteome</keyword>